<dbReference type="PROSITE" id="PS50928">
    <property type="entry name" value="ABC_TM1"/>
    <property type="match status" value="1"/>
</dbReference>
<comment type="similarity">
    <text evidence="7">Belongs to the binding-protein-dependent transport system permease family.</text>
</comment>
<comment type="subcellular location">
    <subcellularLocation>
        <location evidence="1 7">Cell membrane</location>
        <topology evidence="1 7">Multi-pass membrane protein</topology>
    </subcellularLocation>
</comment>
<evidence type="ECO:0000256" key="4">
    <source>
        <dbReference type="ARBA" id="ARBA00022692"/>
    </source>
</evidence>
<keyword evidence="2 7" id="KW-0813">Transport</keyword>
<evidence type="ECO:0000256" key="6">
    <source>
        <dbReference type="ARBA" id="ARBA00023136"/>
    </source>
</evidence>
<dbReference type="InterPro" id="IPR035906">
    <property type="entry name" value="MetI-like_sf"/>
</dbReference>
<dbReference type="Gene3D" id="1.10.3720.10">
    <property type="entry name" value="MetI-like"/>
    <property type="match status" value="1"/>
</dbReference>
<dbReference type="InterPro" id="IPR000515">
    <property type="entry name" value="MetI-like"/>
</dbReference>
<keyword evidence="4 7" id="KW-0812">Transmembrane</keyword>
<accession>A0A7X1IXB2</accession>
<feature type="transmembrane region" description="Helical" evidence="7">
    <location>
        <begin position="39"/>
        <end position="60"/>
    </location>
</feature>
<dbReference type="Pfam" id="PF00528">
    <property type="entry name" value="BPD_transp_1"/>
    <property type="match status" value="1"/>
</dbReference>
<evidence type="ECO:0000313" key="10">
    <source>
        <dbReference type="EMBL" id="MBC2900301.1"/>
    </source>
</evidence>
<dbReference type="PANTHER" id="PTHR43744:SF12">
    <property type="entry name" value="ABC TRANSPORTER PERMEASE PROTEIN MG189-RELATED"/>
    <property type="match status" value="1"/>
</dbReference>
<keyword evidence="3" id="KW-1003">Cell membrane</keyword>
<dbReference type="RefSeq" id="WP_186280132.1">
    <property type="nucleotide sequence ID" value="NZ_JACMSF010000001.1"/>
</dbReference>
<dbReference type="CDD" id="cd06261">
    <property type="entry name" value="TM_PBP2"/>
    <property type="match status" value="1"/>
</dbReference>
<keyword evidence="5 7" id="KW-1133">Transmembrane helix</keyword>
<protein>
    <submittedName>
        <fullName evidence="10">Carbohydrate ABC transporter permease</fullName>
    </submittedName>
</protein>
<evidence type="ECO:0000256" key="5">
    <source>
        <dbReference type="ARBA" id="ARBA00022989"/>
    </source>
</evidence>
<dbReference type="EMBL" id="JACMSF010000001">
    <property type="protein sequence ID" value="MBC2900301.1"/>
    <property type="molecule type" value="Genomic_DNA"/>
</dbReference>
<dbReference type="Proteomes" id="UP000584670">
    <property type="component" value="Unassembled WGS sequence"/>
</dbReference>
<reference evidence="10 11" key="1">
    <citation type="submission" date="2020-08" db="EMBL/GenBank/DDBJ databases">
        <title>Streptomyces sp. PSKA01 genome sequencing and assembly.</title>
        <authorList>
            <person name="Mandal S."/>
            <person name="Maiti P.K."/>
            <person name="Das P."/>
        </authorList>
    </citation>
    <scope>NUCLEOTIDE SEQUENCE [LARGE SCALE GENOMIC DNA]</scope>
    <source>
        <strain evidence="10 11">PSKA01</strain>
    </source>
</reference>
<evidence type="ECO:0000256" key="1">
    <source>
        <dbReference type="ARBA" id="ARBA00004651"/>
    </source>
</evidence>
<organism evidence="10 11">
    <name type="scientific">Streptomyces cupreus</name>
    <dbReference type="NCBI Taxonomy" id="2759956"/>
    <lineage>
        <taxon>Bacteria</taxon>
        <taxon>Bacillati</taxon>
        <taxon>Actinomycetota</taxon>
        <taxon>Actinomycetes</taxon>
        <taxon>Kitasatosporales</taxon>
        <taxon>Streptomycetaceae</taxon>
        <taxon>Streptomyces</taxon>
    </lineage>
</organism>
<evidence type="ECO:0000256" key="7">
    <source>
        <dbReference type="RuleBase" id="RU363032"/>
    </source>
</evidence>
<evidence type="ECO:0000256" key="3">
    <source>
        <dbReference type="ARBA" id="ARBA00022475"/>
    </source>
</evidence>
<feature type="region of interest" description="Disordered" evidence="8">
    <location>
        <begin position="1"/>
        <end position="34"/>
    </location>
</feature>
<evidence type="ECO:0000256" key="8">
    <source>
        <dbReference type="SAM" id="MobiDB-lite"/>
    </source>
</evidence>
<sequence>MTTTSPPAASSQAALNSTATGTPRPTHPRRRSVRRHSTPLTIVMLAVLAYFLLPLFWLAVASTKSTQDLFTSFGLWFSRSPQLLENIRETVTHDDGVFLHWLLNTVLYSVGSALGAALLAAAAGYGFAKYRFRGNNAAFSSVLGAIMIPPTALAIPTYLLFAKVDLVNTPWAIVLPSLVSPFGLYLMRIYAEDAVPDSILEAARIDGAGELRIFLTIALRLLAPGLVTVVLFTLVATWNNYFLPLIMLNDPRLYPVTVGLSSWASQAVGGGSGANSNMLALVTTGSLLSLIPLVIAFLLLQRNWQSGLATGGVKQ</sequence>
<feature type="transmembrane region" description="Helical" evidence="7">
    <location>
        <begin position="106"/>
        <end position="125"/>
    </location>
</feature>
<feature type="domain" description="ABC transmembrane type-1" evidence="9">
    <location>
        <begin position="102"/>
        <end position="300"/>
    </location>
</feature>
<comment type="caution">
    <text evidence="10">The sequence shown here is derived from an EMBL/GenBank/DDBJ whole genome shotgun (WGS) entry which is preliminary data.</text>
</comment>
<dbReference type="GO" id="GO:0055085">
    <property type="term" value="P:transmembrane transport"/>
    <property type="evidence" value="ECO:0007669"/>
    <property type="project" value="InterPro"/>
</dbReference>
<feature type="compositionally biased region" description="Low complexity" evidence="8">
    <location>
        <begin position="1"/>
        <end position="24"/>
    </location>
</feature>
<gene>
    <name evidence="10" type="ORF">H4N64_01520</name>
</gene>
<evidence type="ECO:0000256" key="2">
    <source>
        <dbReference type="ARBA" id="ARBA00022448"/>
    </source>
</evidence>
<feature type="transmembrane region" description="Helical" evidence="7">
    <location>
        <begin position="137"/>
        <end position="159"/>
    </location>
</feature>
<dbReference type="GO" id="GO:0005886">
    <property type="term" value="C:plasma membrane"/>
    <property type="evidence" value="ECO:0007669"/>
    <property type="project" value="UniProtKB-SubCell"/>
</dbReference>
<proteinExistence type="inferred from homology"/>
<dbReference type="AlphaFoldDB" id="A0A7X1IXB2"/>
<dbReference type="PANTHER" id="PTHR43744">
    <property type="entry name" value="ABC TRANSPORTER PERMEASE PROTEIN MG189-RELATED-RELATED"/>
    <property type="match status" value="1"/>
</dbReference>
<feature type="transmembrane region" description="Helical" evidence="7">
    <location>
        <begin position="171"/>
        <end position="191"/>
    </location>
</feature>
<evidence type="ECO:0000313" key="11">
    <source>
        <dbReference type="Proteomes" id="UP000584670"/>
    </source>
</evidence>
<name>A0A7X1IXB2_9ACTN</name>
<keyword evidence="11" id="KW-1185">Reference proteome</keyword>
<feature type="transmembrane region" description="Helical" evidence="7">
    <location>
        <begin position="211"/>
        <end position="238"/>
    </location>
</feature>
<keyword evidence="6 7" id="KW-0472">Membrane</keyword>
<dbReference type="SUPFAM" id="SSF161098">
    <property type="entry name" value="MetI-like"/>
    <property type="match status" value="1"/>
</dbReference>
<evidence type="ECO:0000259" key="9">
    <source>
        <dbReference type="PROSITE" id="PS50928"/>
    </source>
</evidence>
<feature type="transmembrane region" description="Helical" evidence="7">
    <location>
        <begin position="278"/>
        <end position="300"/>
    </location>
</feature>